<dbReference type="PANTHER" id="PTHR30307">
    <property type="entry name" value="S-ADENOSYLMETHIONINE:TRNA RIBOSYLTRANSFERASE-ISOMERASE"/>
    <property type="match status" value="1"/>
</dbReference>
<dbReference type="PANTHER" id="PTHR30307:SF0">
    <property type="entry name" value="S-ADENOSYLMETHIONINE:TRNA RIBOSYLTRANSFERASE-ISOMERASE"/>
    <property type="match status" value="1"/>
</dbReference>
<dbReference type="SUPFAM" id="SSF111337">
    <property type="entry name" value="QueA-like"/>
    <property type="match status" value="1"/>
</dbReference>
<evidence type="ECO:0000256" key="1">
    <source>
        <dbReference type="ARBA" id="ARBA00022490"/>
    </source>
</evidence>
<comment type="function">
    <text evidence="5">Transfers and isomerizes the ribose moiety from AdoMet to the 7-aminomethyl group of 7-deazaguanine (preQ1-tRNA) to give epoxyqueuosine (oQ-tRNA).</text>
</comment>
<evidence type="ECO:0000256" key="4">
    <source>
        <dbReference type="ARBA" id="ARBA00022785"/>
    </source>
</evidence>
<evidence type="ECO:0000256" key="3">
    <source>
        <dbReference type="ARBA" id="ARBA00022691"/>
    </source>
</evidence>
<dbReference type="EMBL" id="CP001804">
    <property type="protein sequence ID" value="ACY14930.1"/>
    <property type="molecule type" value="Genomic_DNA"/>
</dbReference>
<keyword evidence="7" id="KW-1185">Reference proteome</keyword>
<comment type="subcellular location">
    <subcellularLocation>
        <location evidence="5">Cytoplasm</location>
    </subcellularLocation>
</comment>
<dbReference type="InterPro" id="IPR036100">
    <property type="entry name" value="QueA_sf"/>
</dbReference>
<evidence type="ECO:0000256" key="5">
    <source>
        <dbReference type="HAMAP-Rule" id="MF_00113"/>
    </source>
</evidence>
<dbReference type="KEGG" id="hoh:Hoch_2393"/>
<evidence type="ECO:0000256" key="2">
    <source>
        <dbReference type="ARBA" id="ARBA00022679"/>
    </source>
</evidence>
<comment type="catalytic activity">
    <reaction evidence="5">
        <text>7-aminomethyl-7-carbaguanosine(34) in tRNA + S-adenosyl-L-methionine = epoxyqueuosine(34) in tRNA + adenine + L-methionine + 2 H(+)</text>
        <dbReference type="Rhea" id="RHEA:32155"/>
        <dbReference type="Rhea" id="RHEA-COMP:10342"/>
        <dbReference type="Rhea" id="RHEA-COMP:18582"/>
        <dbReference type="ChEBI" id="CHEBI:15378"/>
        <dbReference type="ChEBI" id="CHEBI:16708"/>
        <dbReference type="ChEBI" id="CHEBI:57844"/>
        <dbReference type="ChEBI" id="CHEBI:59789"/>
        <dbReference type="ChEBI" id="CHEBI:82833"/>
        <dbReference type="ChEBI" id="CHEBI:194443"/>
        <dbReference type="EC" id="2.4.99.17"/>
    </reaction>
</comment>
<gene>
    <name evidence="5" type="primary">queA</name>
    <name evidence="6" type="ordered locus">Hoch_2393</name>
</gene>
<organism evidence="6 7">
    <name type="scientific">Haliangium ochraceum (strain DSM 14365 / JCM 11303 / SMP-2)</name>
    <dbReference type="NCBI Taxonomy" id="502025"/>
    <lineage>
        <taxon>Bacteria</taxon>
        <taxon>Pseudomonadati</taxon>
        <taxon>Myxococcota</taxon>
        <taxon>Polyangia</taxon>
        <taxon>Haliangiales</taxon>
        <taxon>Kofleriaceae</taxon>
        <taxon>Haliangium</taxon>
    </lineage>
</organism>
<dbReference type="GO" id="GO:0008616">
    <property type="term" value="P:tRNA queuosine(34) biosynthetic process"/>
    <property type="evidence" value="ECO:0007669"/>
    <property type="project" value="UniProtKB-UniRule"/>
</dbReference>
<dbReference type="eggNOG" id="COG0809">
    <property type="taxonomic scope" value="Bacteria"/>
</dbReference>
<reference evidence="6 7" key="1">
    <citation type="journal article" date="2010" name="Stand. Genomic Sci.">
        <title>Complete genome sequence of Haliangium ochraceum type strain (SMP-2).</title>
        <authorList>
            <consortium name="US DOE Joint Genome Institute (JGI-PGF)"/>
            <person name="Ivanova N."/>
            <person name="Daum C."/>
            <person name="Lang E."/>
            <person name="Abt B."/>
            <person name="Kopitz M."/>
            <person name="Saunders E."/>
            <person name="Lapidus A."/>
            <person name="Lucas S."/>
            <person name="Glavina Del Rio T."/>
            <person name="Nolan M."/>
            <person name="Tice H."/>
            <person name="Copeland A."/>
            <person name="Cheng J.F."/>
            <person name="Chen F."/>
            <person name="Bruce D."/>
            <person name="Goodwin L."/>
            <person name="Pitluck S."/>
            <person name="Mavromatis K."/>
            <person name="Pati A."/>
            <person name="Mikhailova N."/>
            <person name="Chen A."/>
            <person name="Palaniappan K."/>
            <person name="Land M."/>
            <person name="Hauser L."/>
            <person name="Chang Y.J."/>
            <person name="Jeffries C.D."/>
            <person name="Detter J.C."/>
            <person name="Brettin T."/>
            <person name="Rohde M."/>
            <person name="Goker M."/>
            <person name="Bristow J."/>
            <person name="Markowitz V."/>
            <person name="Eisen J.A."/>
            <person name="Hugenholtz P."/>
            <person name="Kyrpides N.C."/>
            <person name="Klenk H.P."/>
        </authorList>
    </citation>
    <scope>NUCLEOTIDE SEQUENCE [LARGE SCALE GENOMIC DNA]</scope>
    <source>
        <strain evidence="7">DSM 14365 / CIP 107738 / JCM 11303 / AJ 13395 / SMP-2</strain>
    </source>
</reference>
<comment type="pathway">
    <text evidence="5">tRNA modification; tRNA-queuosine biosynthesis.</text>
</comment>
<sequence>MRLRSDYHFDLPDGQIAQLPSAQRDDSRLLLLRAGAAAEDRGFRDIIDLLPADAVLVVNDTRVLPARLRARKHSGGAVELLFLERVEVRGVSEQWRCMGRSSKPLREGAQLRVLASDAEGVLAETGDTVSIAGERGEDGTLLVDIAGDGRLLLERAGELPLPPYIARPEGPETLDSERYQTIFARAPGAVAAPTAGLHFTPAILDALQAKGAAIAPLTLHVGPGTFLPVRTEEIAAHHMHLERYEVPETTAALVASGRPVVAVGTTCVRALESAARAAARDQDRDRDDGARRLAVGPGQTDLFITPGYRFRAVDWMVTNFHLPESTLLMLVCAFAGYRRVLDSYRHAVDAGYRFFSYGDAMLVERAPE</sequence>
<dbReference type="HAMAP" id="MF_00113">
    <property type="entry name" value="QueA"/>
    <property type="match status" value="1"/>
</dbReference>
<dbReference type="OrthoDB" id="9805933at2"/>
<dbReference type="UniPathway" id="UPA00392"/>
<dbReference type="HOGENOM" id="CLU_039110_1_0_7"/>
<dbReference type="EC" id="2.4.99.17" evidence="5"/>
<dbReference type="NCBIfam" id="TIGR00113">
    <property type="entry name" value="queA"/>
    <property type="match status" value="1"/>
</dbReference>
<dbReference type="InterPro" id="IPR042119">
    <property type="entry name" value="QueA_dom2"/>
</dbReference>
<keyword evidence="2 5" id="KW-0808">Transferase</keyword>
<protein>
    <recommendedName>
        <fullName evidence="5">S-adenosylmethionine:tRNA ribosyltransferase-isomerase</fullName>
        <ecNumber evidence="5">2.4.99.17</ecNumber>
    </recommendedName>
    <alternativeName>
        <fullName evidence="5">Queuosine biosynthesis protein QueA</fullName>
    </alternativeName>
</protein>
<dbReference type="RefSeq" id="WP_012827538.1">
    <property type="nucleotide sequence ID" value="NC_013440.1"/>
</dbReference>
<comment type="subunit">
    <text evidence="5">Monomer.</text>
</comment>
<dbReference type="InterPro" id="IPR003699">
    <property type="entry name" value="QueA"/>
</dbReference>
<dbReference type="Pfam" id="PF02547">
    <property type="entry name" value="Queuosine_synth"/>
    <property type="match status" value="1"/>
</dbReference>
<dbReference type="Proteomes" id="UP000001880">
    <property type="component" value="Chromosome"/>
</dbReference>
<proteinExistence type="inferred from homology"/>
<dbReference type="GO" id="GO:0005737">
    <property type="term" value="C:cytoplasm"/>
    <property type="evidence" value="ECO:0007669"/>
    <property type="project" value="UniProtKB-SubCell"/>
</dbReference>
<comment type="similarity">
    <text evidence="5">Belongs to the QueA family.</text>
</comment>
<name>D0LJ83_HALO1</name>
<dbReference type="Gene3D" id="3.40.1780.10">
    <property type="entry name" value="QueA-like"/>
    <property type="match status" value="1"/>
</dbReference>
<keyword evidence="4 5" id="KW-0671">Queuosine biosynthesis</keyword>
<accession>D0LJ83</accession>
<dbReference type="InterPro" id="IPR042118">
    <property type="entry name" value="QueA_dom1"/>
</dbReference>
<dbReference type="AlphaFoldDB" id="D0LJ83"/>
<evidence type="ECO:0000313" key="7">
    <source>
        <dbReference type="Proteomes" id="UP000001880"/>
    </source>
</evidence>
<dbReference type="Gene3D" id="2.40.10.240">
    <property type="entry name" value="QueA-like"/>
    <property type="match status" value="1"/>
</dbReference>
<dbReference type="GO" id="GO:0051075">
    <property type="term" value="F:S-adenosylmethionine:tRNA ribosyltransferase-isomerase activity"/>
    <property type="evidence" value="ECO:0007669"/>
    <property type="project" value="UniProtKB-EC"/>
</dbReference>
<dbReference type="NCBIfam" id="NF001140">
    <property type="entry name" value="PRK00147.1"/>
    <property type="match status" value="1"/>
</dbReference>
<keyword evidence="1 5" id="KW-0963">Cytoplasm</keyword>
<evidence type="ECO:0000313" key="6">
    <source>
        <dbReference type="EMBL" id="ACY14930.1"/>
    </source>
</evidence>
<keyword evidence="3 5" id="KW-0949">S-adenosyl-L-methionine</keyword>
<dbReference type="STRING" id="502025.Hoch_2393"/>